<reference evidence="1 3" key="2">
    <citation type="submission" date="2018-07" db="EMBL/GenBank/DDBJ databases">
        <title>Complete genome of the Arcobacter bivalviorum type strain LMG 26154.</title>
        <authorList>
            <person name="Miller W.G."/>
            <person name="Yee E."/>
            <person name="Bono J.L."/>
        </authorList>
    </citation>
    <scope>NUCLEOTIDE SEQUENCE [LARGE SCALE GENOMIC DNA]</scope>
    <source>
        <strain evidence="1 3">LMG 26154</strain>
    </source>
</reference>
<dbReference type="KEGG" id="hbv:ABIV_1712"/>
<organism evidence="2 4">
    <name type="scientific">Halarcobacter bivalviorum</name>
    <dbReference type="NCBI Taxonomy" id="663364"/>
    <lineage>
        <taxon>Bacteria</taxon>
        <taxon>Pseudomonadati</taxon>
        <taxon>Campylobacterota</taxon>
        <taxon>Epsilonproteobacteria</taxon>
        <taxon>Campylobacterales</taxon>
        <taxon>Arcobacteraceae</taxon>
        <taxon>Halarcobacter</taxon>
    </lineage>
</organism>
<dbReference type="AlphaFoldDB" id="A0AAX2A8X2"/>
<reference evidence="2 4" key="1">
    <citation type="submission" date="2017-10" db="EMBL/GenBank/DDBJ databases">
        <title>Genomics of the genus Arcobacter.</title>
        <authorList>
            <person name="Perez-Cataluna A."/>
            <person name="Figueras M.J."/>
        </authorList>
    </citation>
    <scope>NUCLEOTIDE SEQUENCE [LARGE SCALE GENOMIC DNA]</scope>
    <source>
        <strain evidence="2 4">CECT 7835</strain>
    </source>
</reference>
<dbReference type="EMBL" id="PDKM01000002">
    <property type="protein sequence ID" value="RXK10374.1"/>
    <property type="molecule type" value="Genomic_DNA"/>
</dbReference>
<accession>A0AAX2A8X2</accession>
<dbReference type="EMBL" id="CP031217">
    <property type="protein sequence ID" value="AXH12702.1"/>
    <property type="molecule type" value="Genomic_DNA"/>
</dbReference>
<evidence type="ECO:0000313" key="4">
    <source>
        <dbReference type="Proteomes" id="UP000289193"/>
    </source>
</evidence>
<evidence type="ECO:0000313" key="2">
    <source>
        <dbReference type="EMBL" id="RXK10374.1"/>
    </source>
</evidence>
<gene>
    <name evidence="1" type="ORF">ABIV_1712</name>
    <name evidence="2" type="ORF">CRV05_03630</name>
</gene>
<sequence>MENKVTFHINNMAYTINVDDKLKEEITRYLSTEKNLDTKELLAAYIRVSQQYLRLKDDVETVTNKIPNL</sequence>
<dbReference type="Proteomes" id="UP000253850">
    <property type="component" value="Chromosome"/>
</dbReference>
<keyword evidence="4" id="KW-1185">Reference proteome</keyword>
<protein>
    <submittedName>
        <fullName evidence="2">Uncharacterized protein</fullName>
    </submittedName>
</protein>
<evidence type="ECO:0000313" key="3">
    <source>
        <dbReference type="Proteomes" id="UP000253850"/>
    </source>
</evidence>
<name>A0AAX2A8X2_9BACT</name>
<dbReference type="Proteomes" id="UP000289193">
    <property type="component" value="Unassembled WGS sequence"/>
</dbReference>
<evidence type="ECO:0000313" key="1">
    <source>
        <dbReference type="EMBL" id="AXH12702.1"/>
    </source>
</evidence>
<proteinExistence type="predicted"/>